<keyword evidence="1" id="KW-0560">Oxidoreductase</keyword>
<protein>
    <submittedName>
        <fullName evidence="4">Alcohol dehydrogenase NADP</fullName>
    </submittedName>
</protein>
<comment type="caution">
    <text evidence="4">The sequence shown here is derived from an EMBL/GenBank/DDBJ whole genome shotgun (WGS) entry which is preliminary data.</text>
</comment>
<name>A0A2R5GB28_9STRA</name>
<dbReference type="InterPro" id="IPR036812">
    <property type="entry name" value="NAD(P)_OxRdtase_dom_sf"/>
</dbReference>
<dbReference type="FunFam" id="3.20.20.100:FF:000002">
    <property type="entry name" value="2,5-diketo-D-gluconic acid reductase A"/>
    <property type="match status" value="1"/>
</dbReference>
<dbReference type="CDD" id="cd19071">
    <property type="entry name" value="AKR_AKR1-5-like"/>
    <property type="match status" value="1"/>
</dbReference>
<sequence>MAILNSTEQTEREAWMQPRADKKDDVLPKKNDRRKWSTGSIRSEESETKMSSGDSSATLSTMGMGASASSNNLVDDEAKSQGASSAGTLSAASVPLLGFGTFNEFKDGERVKEAVQVAIKEGYRMIDCAALYGNEKEVGEALSSSLQAGDVEREDLFVCSKLWCWDAAPEDVEDACRRTLADLQVEYLDNYMMHWPNRMSKDSKLVSKDYGGKFEYEVVHDGTDIEKIMETYHAMERLVELGLVRSLGVSNMGPRTLQGLLARCEIRPLVLEVEMHPYLAQPSLVELCQTEGINVIAYSPLGKVGYRDEGHPSLLEDETIVEVAAEVGKTPGQVLLRWGIQRGTSVIPKSLTPSRIASNRDVLDWRLTKPQMDRINALDRGFRFVSPPWFDLDTDSEYCVRGGHPGTQAFRTPCEVDDNGCFRNKFER</sequence>
<dbReference type="InterPro" id="IPR018170">
    <property type="entry name" value="Aldo/ket_reductase_CS"/>
</dbReference>
<feature type="domain" description="NADP-dependent oxidoreductase" evidence="3">
    <location>
        <begin position="98"/>
        <end position="379"/>
    </location>
</feature>
<dbReference type="PANTHER" id="PTHR11732">
    <property type="entry name" value="ALDO/KETO REDUCTASE"/>
    <property type="match status" value="1"/>
</dbReference>
<evidence type="ECO:0000313" key="4">
    <source>
        <dbReference type="EMBL" id="GBG24904.1"/>
    </source>
</evidence>
<dbReference type="PRINTS" id="PR00069">
    <property type="entry name" value="ALDKETRDTASE"/>
</dbReference>
<organism evidence="4 5">
    <name type="scientific">Hondaea fermentalgiana</name>
    <dbReference type="NCBI Taxonomy" id="2315210"/>
    <lineage>
        <taxon>Eukaryota</taxon>
        <taxon>Sar</taxon>
        <taxon>Stramenopiles</taxon>
        <taxon>Bigyra</taxon>
        <taxon>Labyrinthulomycetes</taxon>
        <taxon>Thraustochytrida</taxon>
        <taxon>Thraustochytriidae</taxon>
        <taxon>Hondaea</taxon>
    </lineage>
</organism>
<evidence type="ECO:0000259" key="3">
    <source>
        <dbReference type="Pfam" id="PF00248"/>
    </source>
</evidence>
<proteinExistence type="predicted"/>
<dbReference type="InterPro" id="IPR020471">
    <property type="entry name" value="AKR"/>
</dbReference>
<feature type="non-terminal residue" evidence="4">
    <location>
        <position position="428"/>
    </location>
</feature>
<dbReference type="AlphaFoldDB" id="A0A2R5GB28"/>
<reference evidence="4 5" key="1">
    <citation type="submission" date="2017-12" db="EMBL/GenBank/DDBJ databases">
        <title>Sequencing, de novo assembly and annotation of complete genome of a new Thraustochytrid species, strain FCC1311.</title>
        <authorList>
            <person name="Sedici K."/>
            <person name="Godart F."/>
            <person name="Aiese Cigliano R."/>
            <person name="Sanseverino W."/>
            <person name="Barakat M."/>
            <person name="Ortet P."/>
            <person name="Marechal E."/>
            <person name="Cagnac O."/>
            <person name="Amato A."/>
        </authorList>
    </citation>
    <scope>NUCLEOTIDE SEQUENCE [LARGE SCALE GENOMIC DNA]</scope>
</reference>
<feature type="compositionally biased region" description="Basic and acidic residues" evidence="2">
    <location>
        <begin position="9"/>
        <end position="30"/>
    </location>
</feature>
<keyword evidence="5" id="KW-1185">Reference proteome</keyword>
<dbReference type="PROSITE" id="PS00063">
    <property type="entry name" value="ALDOKETO_REDUCTASE_3"/>
    <property type="match status" value="1"/>
</dbReference>
<feature type="compositionally biased region" description="Polar residues" evidence="2">
    <location>
        <begin position="49"/>
        <end position="73"/>
    </location>
</feature>
<dbReference type="InterPro" id="IPR023210">
    <property type="entry name" value="NADP_OxRdtase_dom"/>
</dbReference>
<feature type="region of interest" description="Disordered" evidence="2">
    <location>
        <begin position="1"/>
        <end position="79"/>
    </location>
</feature>
<dbReference type="GO" id="GO:0016616">
    <property type="term" value="F:oxidoreductase activity, acting on the CH-OH group of donors, NAD or NADP as acceptor"/>
    <property type="evidence" value="ECO:0007669"/>
    <property type="project" value="UniProtKB-ARBA"/>
</dbReference>
<dbReference type="InParanoid" id="A0A2R5GB28"/>
<evidence type="ECO:0000313" key="5">
    <source>
        <dbReference type="Proteomes" id="UP000241890"/>
    </source>
</evidence>
<evidence type="ECO:0000256" key="2">
    <source>
        <dbReference type="SAM" id="MobiDB-lite"/>
    </source>
</evidence>
<accession>A0A2R5GB28</accession>
<gene>
    <name evidence="4" type="ORF">FCC1311_106381</name>
</gene>
<dbReference type="Pfam" id="PF00248">
    <property type="entry name" value="Aldo_ket_red"/>
    <property type="match status" value="1"/>
</dbReference>
<dbReference type="OrthoDB" id="416253at2759"/>
<dbReference type="Gene3D" id="3.20.20.100">
    <property type="entry name" value="NADP-dependent oxidoreductase domain"/>
    <property type="match status" value="1"/>
</dbReference>
<dbReference type="SUPFAM" id="SSF51430">
    <property type="entry name" value="NAD(P)-linked oxidoreductase"/>
    <property type="match status" value="1"/>
</dbReference>
<dbReference type="EMBL" id="BEYU01000009">
    <property type="protein sequence ID" value="GBG24904.1"/>
    <property type="molecule type" value="Genomic_DNA"/>
</dbReference>
<dbReference type="Proteomes" id="UP000241890">
    <property type="component" value="Unassembled WGS sequence"/>
</dbReference>
<evidence type="ECO:0000256" key="1">
    <source>
        <dbReference type="ARBA" id="ARBA00023002"/>
    </source>
</evidence>